<gene>
    <name evidence="2" type="primary">Cfhr5</name>
</gene>
<dbReference type="Proteomes" id="UP001732720">
    <property type="component" value="Chromosome 11"/>
</dbReference>
<accession>A0AC58KIT3</accession>
<name>A0AC58KIT3_CASCN</name>
<reference evidence="2" key="1">
    <citation type="submission" date="2025-08" db="UniProtKB">
        <authorList>
            <consortium name="RefSeq"/>
        </authorList>
    </citation>
    <scope>IDENTIFICATION</scope>
</reference>
<dbReference type="RefSeq" id="XP_073904833.1">
    <property type="nucleotide sequence ID" value="XM_074048732.1"/>
</dbReference>
<organism evidence="1 2">
    <name type="scientific">Castor canadensis</name>
    <name type="common">American beaver</name>
    <dbReference type="NCBI Taxonomy" id="51338"/>
    <lineage>
        <taxon>Eukaryota</taxon>
        <taxon>Metazoa</taxon>
        <taxon>Chordata</taxon>
        <taxon>Craniata</taxon>
        <taxon>Vertebrata</taxon>
        <taxon>Euteleostomi</taxon>
        <taxon>Mammalia</taxon>
        <taxon>Eutheria</taxon>
        <taxon>Euarchontoglires</taxon>
        <taxon>Glires</taxon>
        <taxon>Rodentia</taxon>
        <taxon>Castorimorpha</taxon>
        <taxon>Castoridae</taxon>
        <taxon>Castor</taxon>
    </lineage>
</organism>
<evidence type="ECO:0000313" key="2">
    <source>
        <dbReference type="RefSeq" id="XP_073904833.1"/>
    </source>
</evidence>
<keyword evidence="1" id="KW-1185">Reference proteome</keyword>
<evidence type="ECO:0000313" key="1">
    <source>
        <dbReference type="Proteomes" id="UP001732720"/>
    </source>
</evidence>
<proteinExistence type="predicted"/>
<protein>
    <submittedName>
        <fullName evidence="2">Complement factor H-related protein 5 isoform X1</fullName>
    </submittedName>
</protein>
<sequence>MVNDSRFQVTRQFWCIFRYPRLELTNMFLSINVILMLWVSTVGGEVGLCDFPQINHGILYDEKKYKPSFPVSTGKFFYYSCEYSFVSPSKLFWTQITCTEEGWSPTPKCLRLCFFPSVENGHSVSSGKTHLEGDIVQIFCNSGYSLQNNEKTISCTERGWSTPPMCISTKKCLKLDIVIVNGFLSEVEHTYPLNKETQYKCKPGYVTADGKTSGLVKCLEDGWSIQPICIKSCDMPVFMNARHTDNSTQFKLNEKLEYKCNDGHENRDGHTTGFIVCGEDGWSHLPMCYERECPLPVLEANVDARPKQEKYKVGDLLKFSCRQRLKRVGPDSVQCYQFGWSPNFPTCKGQVQSCGPPPQLPNGKIKEIQKEEYRHSEVVEYECNPNCTMKGPQKIQCMDGEWTILPTCVEETKTCGNIPKLENGYIQLSVPPYQHGVSVELSCRNKYTMIGNNTITCISGMWTELPKCVATHQVKRCERPRFYSRMFIVPYLNEFNHSARINYRCLGNPSYMQAVCVNGKWEPEPDCTGKKQLCPPPPQIPNAQNMITTVNYQDGEKVAVLCKENYLLSETKDVVCKNGRWQSLPHCFESAQSCGPPPPVSNGDITSFPLQTYPPGSTVNYRCQSFYELQGSAVITCSNGQWSQPPKCLDACVISEENMNKNNIQLKWKSNKRIYVKTGNIVEFACKSTFKAKTSVQSFQAICKEGKFEYPICE</sequence>